<accession>A0A1G7BJ66</accession>
<name>A0A1G7BJ66_9ACTN</name>
<protein>
    <submittedName>
        <fullName evidence="1">Uncharacterized protein</fullName>
    </submittedName>
</protein>
<evidence type="ECO:0000313" key="1">
    <source>
        <dbReference type="EMBL" id="SDE27138.1"/>
    </source>
</evidence>
<dbReference type="RefSeq" id="WP_139175854.1">
    <property type="nucleotide sequence ID" value="NZ_FMZM01000018.1"/>
</dbReference>
<organism evidence="1 2">
    <name type="scientific">Nocardioides lianchengensis</name>
    <dbReference type="NCBI Taxonomy" id="1045774"/>
    <lineage>
        <taxon>Bacteria</taxon>
        <taxon>Bacillati</taxon>
        <taxon>Actinomycetota</taxon>
        <taxon>Actinomycetes</taxon>
        <taxon>Propionibacteriales</taxon>
        <taxon>Nocardioidaceae</taxon>
        <taxon>Nocardioides</taxon>
    </lineage>
</organism>
<evidence type="ECO:0000313" key="2">
    <source>
        <dbReference type="Proteomes" id="UP000199034"/>
    </source>
</evidence>
<proteinExistence type="predicted"/>
<dbReference type="EMBL" id="FMZM01000018">
    <property type="protein sequence ID" value="SDE27138.1"/>
    <property type="molecule type" value="Genomic_DNA"/>
</dbReference>
<reference evidence="1 2" key="1">
    <citation type="submission" date="2016-10" db="EMBL/GenBank/DDBJ databases">
        <authorList>
            <person name="de Groot N.N."/>
        </authorList>
    </citation>
    <scope>NUCLEOTIDE SEQUENCE [LARGE SCALE GENOMIC DNA]</scope>
    <source>
        <strain evidence="1 2">CGMCC 4.6858</strain>
    </source>
</reference>
<dbReference type="Proteomes" id="UP000199034">
    <property type="component" value="Unassembled WGS sequence"/>
</dbReference>
<sequence>MQQSEFDTLDETLDVAARHASRALIALGALRSSPDPEHRAAYRSIHDLIGDLGGLKVQLGIMEPRNDAAAHRLSALDADAVRRHCTPALVASLTLDSRRRGE</sequence>
<gene>
    <name evidence="1" type="ORF">SAMN05421872_11839</name>
</gene>
<dbReference type="STRING" id="1045774.SAMN05421872_11839"/>
<keyword evidence="2" id="KW-1185">Reference proteome</keyword>
<dbReference type="AlphaFoldDB" id="A0A1G7BJ66"/>